<reference evidence="3" key="1">
    <citation type="journal article" date="2020" name="Fungal Divers.">
        <title>Resolving the Mortierellaceae phylogeny through synthesis of multi-gene phylogenetics and phylogenomics.</title>
        <authorList>
            <person name="Vandepol N."/>
            <person name="Liber J."/>
            <person name="Desiro A."/>
            <person name="Na H."/>
            <person name="Kennedy M."/>
            <person name="Barry K."/>
            <person name="Grigoriev I.V."/>
            <person name="Miller A.N."/>
            <person name="O'Donnell K."/>
            <person name="Stajich J.E."/>
            <person name="Bonito G."/>
        </authorList>
    </citation>
    <scope>NUCLEOTIDE SEQUENCE</scope>
    <source>
        <strain evidence="3">NRRL 2769</strain>
    </source>
</reference>
<dbReference type="Proteomes" id="UP000703661">
    <property type="component" value="Unassembled WGS sequence"/>
</dbReference>
<dbReference type="EMBL" id="JAAAID010000362">
    <property type="protein sequence ID" value="KAG0018443.1"/>
    <property type="molecule type" value="Genomic_DNA"/>
</dbReference>
<evidence type="ECO:0000313" key="3">
    <source>
        <dbReference type="EMBL" id="KAG0018443.1"/>
    </source>
</evidence>
<feature type="region of interest" description="Disordered" evidence="2">
    <location>
        <begin position="119"/>
        <end position="155"/>
    </location>
</feature>
<evidence type="ECO:0000256" key="2">
    <source>
        <dbReference type="SAM" id="MobiDB-lite"/>
    </source>
</evidence>
<sequence length="368" mass="41518">MKSKPRNSKGSKKSGRKNPAMDNPIKPIHSTFQDNPHPDPTAISRDRVMQYRTLIPHEVPSPLPNQTTNGIEYPRFDRRPPTTSMETEFIEALYSDLSRRTSCSPSINANPTLDTAYTVHSDLDLPPHSSSESDDIDYEDMESYDEDRGEDGDCEDFDDDLDVYEHDDFLSSQEAILMELRREQVEFEENVRQLQQQLQRQGSLLPLSSNDGDEFESIAQSNVYSDHIDVTGDSNNIAHEIDGGKIEHGIGGAIGVFPGSNYTCNSCKDPKSSLCLENYGSIWRIAIIEALATAAATIASFNAYQYQQDQDRNDQSSIDQTKFRYFEFLPRPRPPNRPRDTLEHQYDLKSLKSNEATDGEATNGSKSF</sequence>
<feature type="coiled-coil region" evidence="1">
    <location>
        <begin position="170"/>
        <end position="197"/>
    </location>
</feature>
<evidence type="ECO:0000313" key="4">
    <source>
        <dbReference type="Proteomes" id="UP000703661"/>
    </source>
</evidence>
<dbReference type="AlphaFoldDB" id="A0A9P6MZT1"/>
<feature type="region of interest" description="Disordered" evidence="2">
    <location>
        <begin position="327"/>
        <end position="368"/>
    </location>
</feature>
<organism evidence="3 4">
    <name type="scientific">Entomortierella chlamydospora</name>
    <dbReference type="NCBI Taxonomy" id="101097"/>
    <lineage>
        <taxon>Eukaryota</taxon>
        <taxon>Fungi</taxon>
        <taxon>Fungi incertae sedis</taxon>
        <taxon>Mucoromycota</taxon>
        <taxon>Mortierellomycotina</taxon>
        <taxon>Mortierellomycetes</taxon>
        <taxon>Mortierellales</taxon>
        <taxon>Mortierellaceae</taxon>
        <taxon>Entomortierella</taxon>
    </lineage>
</organism>
<comment type="caution">
    <text evidence="3">The sequence shown here is derived from an EMBL/GenBank/DDBJ whole genome shotgun (WGS) entry which is preliminary data.</text>
</comment>
<feature type="region of interest" description="Disordered" evidence="2">
    <location>
        <begin position="55"/>
        <end position="82"/>
    </location>
</feature>
<feature type="compositionally biased region" description="Acidic residues" evidence="2">
    <location>
        <begin position="132"/>
        <end position="155"/>
    </location>
</feature>
<protein>
    <submittedName>
        <fullName evidence="3">Uncharacterized protein</fullName>
    </submittedName>
</protein>
<keyword evidence="1" id="KW-0175">Coiled coil</keyword>
<accession>A0A9P6MZT1</accession>
<feature type="compositionally biased region" description="Basic and acidic residues" evidence="2">
    <location>
        <begin position="337"/>
        <end position="352"/>
    </location>
</feature>
<feature type="region of interest" description="Disordered" evidence="2">
    <location>
        <begin position="1"/>
        <end position="43"/>
    </location>
</feature>
<name>A0A9P6MZT1_9FUNG</name>
<feature type="compositionally biased region" description="Polar residues" evidence="2">
    <location>
        <begin position="353"/>
        <end position="368"/>
    </location>
</feature>
<keyword evidence="4" id="KW-1185">Reference proteome</keyword>
<evidence type="ECO:0000256" key="1">
    <source>
        <dbReference type="SAM" id="Coils"/>
    </source>
</evidence>
<feature type="compositionally biased region" description="Basic residues" evidence="2">
    <location>
        <begin position="1"/>
        <end position="16"/>
    </location>
</feature>
<proteinExistence type="predicted"/>
<gene>
    <name evidence="3" type="ORF">BGZ80_007168</name>
</gene>